<name>A0ABY4H7L1_9BACI</name>
<dbReference type="SUPFAM" id="SSF48371">
    <property type="entry name" value="ARM repeat"/>
    <property type="match status" value="1"/>
</dbReference>
<dbReference type="RefSeq" id="WP_245029571.1">
    <property type="nucleotide sequence ID" value="NZ_CP095075.1"/>
</dbReference>
<proteinExistence type="predicted"/>
<dbReference type="Pfam" id="PF13646">
    <property type="entry name" value="HEAT_2"/>
    <property type="match status" value="1"/>
</dbReference>
<organism evidence="3 4">
    <name type="scientific">Halobacillus amylolyticus</name>
    <dbReference type="NCBI Taxonomy" id="2932259"/>
    <lineage>
        <taxon>Bacteria</taxon>
        <taxon>Bacillati</taxon>
        <taxon>Bacillota</taxon>
        <taxon>Bacilli</taxon>
        <taxon>Bacillales</taxon>
        <taxon>Bacillaceae</taxon>
        <taxon>Halobacillus</taxon>
    </lineage>
</organism>
<accession>A0ABY4H7L1</accession>
<evidence type="ECO:0000256" key="1">
    <source>
        <dbReference type="SAM" id="MobiDB-lite"/>
    </source>
</evidence>
<dbReference type="InterPro" id="IPR014824">
    <property type="entry name" value="Nfu/NifU_N"/>
</dbReference>
<evidence type="ECO:0000313" key="3">
    <source>
        <dbReference type="EMBL" id="UOR10467.1"/>
    </source>
</evidence>
<dbReference type="InterPro" id="IPR036498">
    <property type="entry name" value="Nfu/NifU_N_sf"/>
</dbReference>
<dbReference type="InterPro" id="IPR025989">
    <property type="entry name" value="Virulence_F_dom"/>
</dbReference>
<dbReference type="SUPFAM" id="SSF110836">
    <property type="entry name" value="Hypothetical protein SAV1430"/>
    <property type="match status" value="1"/>
</dbReference>
<dbReference type="Gene3D" id="3.30.1370.70">
    <property type="entry name" value="Scaffold protein Nfu/NifU, N-terminal domain"/>
    <property type="match status" value="1"/>
</dbReference>
<evidence type="ECO:0000313" key="4">
    <source>
        <dbReference type="Proteomes" id="UP000830326"/>
    </source>
</evidence>
<dbReference type="Gene3D" id="1.25.10.10">
    <property type="entry name" value="Leucine-rich Repeat Variant"/>
    <property type="match status" value="1"/>
</dbReference>
<keyword evidence="4" id="KW-1185">Reference proteome</keyword>
<dbReference type="SMART" id="SM00932">
    <property type="entry name" value="Nfu_N"/>
    <property type="match status" value="1"/>
</dbReference>
<dbReference type="InterPro" id="IPR004155">
    <property type="entry name" value="PBS_lyase_HEAT"/>
</dbReference>
<dbReference type="Pfam" id="PF08712">
    <property type="entry name" value="Nfu_N"/>
    <property type="match status" value="1"/>
</dbReference>
<dbReference type="Pfam" id="PF13769">
    <property type="entry name" value="Virulence_fact"/>
    <property type="match status" value="1"/>
</dbReference>
<reference evidence="3" key="1">
    <citation type="submission" date="2022-04" db="EMBL/GenBank/DDBJ databases">
        <title>Halobacillus sp. isolated from saltern.</title>
        <authorList>
            <person name="Won M."/>
            <person name="Lee C.-M."/>
            <person name="Woen H.-Y."/>
            <person name="Kwon S.-W."/>
        </authorList>
    </citation>
    <scope>NUCLEOTIDE SEQUENCE</scope>
    <source>
        <strain evidence="3">SSHM10-5</strain>
    </source>
</reference>
<dbReference type="PANTHER" id="PTHR12697">
    <property type="entry name" value="PBS LYASE HEAT-LIKE PROTEIN"/>
    <property type="match status" value="1"/>
</dbReference>
<dbReference type="SMART" id="SM00567">
    <property type="entry name" value="EZ_HEAT"/>
    <property type="match status" value="3"/>
</dbReference>
<sequence>MKIVSIEPTPSPNSMKINLNEELPNGETRNYKQGDRLEAAPDFIAQLFDIEGVKGLYHVTNFIALERHAKVSWEAILPEVRSIFGSEETSDLAPQNNQKTPDDSFGEVKVFVQMFRGIPMQVKLEDGDEEKRIGLPDMFMEAAMEAAPASPNMIMERKWVEQNPRYGDPDEIGEQVKEELTASYDTHRLKTLVKLAFEEDTSETESAPNQRVSIEVLDDPDWKVRYAALDRMDPTIEDLPVLDKALGDAKASIRRLATAYLGMIEEPDTLPYLYKALKDKTVTVRRTAGDCLSDLGFKEAMPEIIKSLSDSNRLVRWRAAMFLYELGDETALPALKKASDDPEFEVRMQINMAIERIEGGETAKGSVWHQMTQATKQK</sequence>
<gene>
    <name evidence="3" type="ORF">MUO15_12320</name>
</gene>
<dbReference type="InterPro" id="IPR011989">
    <property type="entry name" value="ARM-like"/>
</dbReference>
<dbReference type="EMBL" id="CP095075">
    <property type="protein sequence ID" value="UOR10467.1"/>
    <property type="molecule type" value="Genomic_DNA"/>
</dbReference>
<feature type="domain" description="Scaffold protein Nfu/NifU N-terminal" evidence="2">
    <location>
        <begin position="4"/>
        <end position="91"/>
    </location>
</feature>
<feature type="region of interest" description="Disordered" evidence="1">
    <location>
        <begin position="1"/>
        <end position="20"/>
    </location>
</feature>
<dbReference type="Proteomes" id="UP000830326">
    <property type="component" value="Chromosome"/>
</dbReference>
<dbReference type="PANTHER" id="PTHR12697:SF37">
    <property type="entry name" value="CONSERVED VIRULENCE FACTOR C"/>
    <property type="match status" value="1"/>
</dbReference>
<evidence type="ECO:0000259" key="2">
    <source>
        <dbReference type="SMART" id="SM00932"/>
    </source>
</evidence>
<protein>
    <submittedName>
        <fullName evidence="3">Conserved virulence factor C family protein</fullName>
    </submittedName>
</protein>
<dbReference type="InterPro" id="IPR016024">
    <property type="entry name" value="ARM-type_fold"/>
</dbReference>